<organism evidence="6 7">
    <name type="scientific">Blyttiomyces helicus</name>
    <dbReference type="NCBI Taxonomy" id="388810"/>
    <lineage>
        <taxon>Eukaryota</taxon>
        <taxon>Fungi</taxon>
        <taxon>Fungi incertae sedis</taxon>
        <taxon>Chytridiomycota</taxon>
        <taxon>Chytridiomycota incertae sedis</taxon>
        <taxon>Chytridiomycetes</taxon>
        <taxon>Chytridiomycetes incertae sedis</taxon>
        <taxon>Blyttiomyces</taxon>
    </lineage>
</organism>
<accession>A0A4P9W139</accession>
<evidence type="ECO:0000313" key="6">
    <source>
        <dbReference type="EMBL" id="RKO84408.1"/>
    </source>
</evidence>
<evidence type="ECO:0000313" key="7">
    <source>
        <dbReference type="Proteomes" id="UP000269721"/>
    </source>
</evidence>
<reference evidence="7" key="1">
    <citation type="journal article" date="2018" name="Nat. Microbiol.">
        <title>Leveraging single-cell genomics to expand the fungal tree of life.</title>
        <authorList>
            <person name="Ahrendt S.R."/>
            <person name="Quandt C.A."/>
            <person name="Ciobanu D."/>
            <person name="Clum A."/>
            <person name="Salamov A."/>
            <person name="Andreopoulos B."/>
            <person name="Cheng J.F."/>
            <person name="Woyke T."/>
            <person name="Pelin A."/>
            <person name="Henrissat B."/>
            <person name="Reynolds N.K."/>
            <person name="Benny G.L."/>
            <person name="Smith M.E."/>
            <person name="James T.Y."/>
            <person name="Grigoriev I.V."/>
        </authorList>
    </citation>
    <scope>NUCLEOTIDE SEQUENCE [LARGE SCALE GENOMIC DNA]</scope>
</reference>
<sequence>MRDVPHTALQFTFYGSTQTLKNWFARSDTDTPRRLTIVHDMVAGGSAGLLAGFLTTPLDVVSLVQIANPVHKTPAQFIFNPPPQFPGKNLPPNPKIHRPLSHPRPAPTLLPHP</sequence>
<name>A0A4P9W139_9FUNG</name>
<dbReference type="Proteomes" id="UP000269721">
    <property type="component" value="Unassembled WGS sequence"/>
</dbReference>
<feature type="compositionally biased region" description="Pro residues" evidence="5">
    <location>
        <begin position="80"/>
        <end position="94"/>
    </location>
</feature>
<dbReference type="OrthoDB" id="415315at2759"/>
<dbReference type="InterPro" id="IPR023395">
    <property type="entry name" value="MCP_dom_sf"/>
</dbReference>
<evidence type="ECO:0000256" key="5">
    <source>
        <dbReference type="SAM" id="MobiDB-lite"/>
    </source>
</evidence>
<dbReference type="Gene3D" id="1.50.40.10">
    <property type="entry name" value="Mitochondrial carrier domain"/>
    <property type="match status" value="1"/>
</dbReference>
<evidence type="ECO:0008006" key="8">
    <source>
        <dbReference type="Google" id="ProtNLM"/>
    </source>
</evidence>
<dbReference type="AlphaFoldDB" id="A0A4P9W139"/>
<keyword evidence="3" id="KW-1133">Transmembrane helix</keyword>
<dbReference type="SUPFAM" id="SSF103506">
    <property type="entry name" value="Mitochondrial carrier"/>
    <property type="match status" value="1"/>
</dbReference>
<evidence type="ECO:0000256" key="3">
    <source>
        <dbReference type="ARBA" id="ARBA00022989"/>
    </source>
</evidence>
<evidence type="ECO:0000256" key="4">
    <source>
        <dbReference type="ARBA" id="ARBA00023136"/>
    </source>
</evidence>
<keyword evidence="4" id="KW-0472">Membrane</keyword>
<proteinExistence type="predicted"/>
<feature type="compositionally biased region" description="Pro residues" evidence="5">
    <location>
        <begin position="102"/>
        <end position="113"/>
    </location>
</feature>
<keyword evidence="7" id="KW-1185">Reference proteome</keyword>
<evidence type="ECO:0000256" key="2">
    <source>
        <dbReference type="ARBA" id="ARBA00022692"/>
    </source>
</evidence>
<dbReference type="GO" id="GO:0016020">
    <property type="term" value="C:membrane"/>
    <property type="evidence" value="ECO:0007669"/>
    <property type="project" value="UniProtKB-SubCell"/>
</dbReference>
<keyword evidence="2" id="KW-0812">Transmembrane</keyword>
<feature type="region of interest" description="Disordered" evidence="5">
    <location>
        <begin position="80"/>
        <end position="113"/>
    </location>
</feature>
<comment type="subcellular location">
    <subcellularLocation>
        <location evidence="1">Membrane</location>
    </subcellularLocation>
</comment>
<evidence type="ECO:0000256" key="1">
    <source>
        <dbReference type="ARBA" id="ARBA00004370"/>
    </source>
</evidence>
<dbReference type="EMBL" id="ML000139">
    <property type="protein sequence ID" value="RKO84408.1"/>
    <property type="molecule type" value="Genomic_DNA"/>
</dbReference>
<protein>
    <recommendedName>
        <fullName evidence="8">Mitochondrial carrier domain-containing protein</fullName>
    </recommendedName>
</protein>
<gene>
    <name evidence="6" type="ORF">BDK51DRAFT_52675</name>
</gene>